<evidence type="ECO:0000259" key="6">
    <source>
        <dbReference type="PROSITE" id="PS50045"/>
    </source>
</evidence>
<name>A0ABW3ZVM5_9BACI</name>
<dbReference type="InterPro" id="IPR003593">
    <property type="entry name" value="AAA+_ATPase"/>
</dbReference>
<evidence type="ECO:0000259" key="8">
    <source>
        <dbReference type="PROSITE" id="PS51371"/>
    </source>
</evidence>
<dbReference type="NCBIfam" id="TIGR00229">
    <property type="entry name" value="sensory_box"/>
    <property type="match status" value="1"/>
</dbReference>
<accession>A0ABW3ZVM5</accession>
<dbReference type="Gene3D" id="1.10.8.60">
    <property type="match status" value="1"/>
</dbReference>
<dbReference type="SUPFAM" id="SSF46689">
    <property type="entry name" value="Homeodomain-like"/>
    <property type="match status" value="1"/>
</dbReference>
<feature type="domain" description="CBS" evidence="8">
    <location>
        <begin position="25"/>
        <end position="82"/>
    </location>
</feature>
<dbReference type="PRINTS" id="PR01590">
    <property type="entry name" value="HTHFIS"/>
</dbReference>
<dbReference type="InterPro" id="IPR035965">
    <property type="entry name" value="PAS-like_dom_sf"/>
</dbReference>
<dbReference type="SUPFAM" id="SSF54631">
    <property type="entry name" value="CBS-domain pair"/>
    <property type="match status" value="1"/>
</dbReference>
<evidence type="ECO:0000313" key="10">
    <source>
        <dbReference type="Proteomes" id="UP001597178"/>
    </source>
</evidence>
<evidence type="ECO:0000256" key="4">
    <source>
        <dbReference type="ARBA" id="ARBA00023163"/>
    </source>
</evidence>
<keyword evidence="2" id="KW-0067">ATP-binding</keyword>
<dbReference type="Pfam" id="PF02954">
    <property type="entry name" value="HTH_8"/>
    <property type="match status" value="1"/>
</dbReference>
<dbReference type="Pfam" id="PF25601">
    <property type="entry name" value="AAA_lid_14"/>
    <property type="match status" value="1"/>
</dbReference>
<dbReference type="PROSITE" id="PS51371">
    <property type="entry name" value="CBS"/>
    <property type="match status" value="1"/>
</dbReference>
<keyword evidence="5" id="KW-0129">CBS domain</keyword>
<dbReference type="InterPro" id="IPR000644">
    <property type="entry name" value="CBS_dom"/>
</dbReference>
<keyword evidence="10" id="KW-1185">Reference proteome</keyword>
<feature type="domain" description="Sigma-54 factor interaction" evidence="6">
    <location>
        <begin position="292"/>
        <end position="522"/>
    </location>
</feature>
<dbReference type="RefSeq" id="WP_382401019.1">
    <property type="nucleotide sequence ID" value="NZ_JBHTNH010000026.1"/>
</dbReference>
<gene>
    <name evidence="9" type="ORF">ACFQ4A_12380</name>
</gene>
<organism evidence="9 10">
    <name type="scientific">Lentibacillus salinarum</name>
    <dbReference type="NCBI Taxonomy" id="446820"/>
    <lineage>
        <taxon>Bacteria</taxon>
        <taxon>Bacillati</taxon>
        <taxon>Bacillota</taxon>
        <taxon>Bacilli</taxon>
        <taxon>Bacillales</taxon>
        <taxon>Bacillaceae</taxon>
        <taxon>Lentibacillus</taxon>
    </lineage>
</organism>
<evidence type="ECO:0000256" key="2">
    <source>
        <dbReference type="ARBA" id="ARBA00022840"/>
    </source>
</evidence>
<dbReference type="Gene3D" id="3.40.50.300">
    <property type="entry name" value="P-loop containing nucleotide triphosphate hydrolases"/>
    <property type="match status" value="1"/>
</dbReference>
<evidence type="ECO:0000256" key="5">
    <source>
        <dbReference type="PROSITE-ProRule" id="PRU00703"/>
    </source>
</evidence>
<dbReference type="Pfam" id="PF00158">
    <property type="entry name" value="Sigma54_activat"/>
    <property type="match status" value="1"/>
</dbReference>
<keyword evidence="3" id="KW-0805">Transcription regulation</keyword>
<dbReference type="Pfam" id="PF00571">
    <property type="entry name" value="CBS"/>
    <property type="match status" value="1"/>
</dbReference>
<dbReference type="CDD" id="cd00009">
    <property type="entry name" value="AAA"/>
    <property type="match status" value="1"/>
</dbReference>
<keyword evidence="1" id="KW-0547">Nucleotide-binding</keyword>
<dbReference type="InterPro" id="IPR027417">
    <property type="entry name" value="P-loop_NTPase"/>
</dbReference>
<keyword evidence="4" id="KW-0804">Transcription</keyword>
<dbReference type="InterPro" id="IPR002078">
    <property type="entry name" value="Sigma_54_int"/>
</dbReference>
<dbReference type="SMART" id="SM00382">
    <property type="entry name" value="AAA"/>
    <property type="match status" value="1"/>
</dbReference>
<dbReference type="InterPro" id="IPR009057">
    <property type="entry name" value="Homeodomain-like_sf"/>
</dbReference>
<dbReference type="InterPro" id="IPR046342">
    <property type="entry name" value="CBS_dom_sf"/>
</dbReference>
<dbReference type="InterPro" id="IPR025943">
    <property type="entry name" value="Sigma_54_int_dom_ATP-bd_2"/>
</dbReference>
<protein>
    <submittedName>
        <fullName evidence="9">Sigma 54-interacting transcriptional regulator</fullName>
    </submittedName>
</protein>
<dbReference type="Proteomes" id="UP001597178">
    <property type="component" value="Unassembled WGS sequence"/>
</dbReference>
<dbReference type="InterPro" id="IPR025662">
    <property type="entry name" value="Sigma_54_int_dom_ATP-bd_1"/>
</dbReference>
<dbReference type="InterPro" id="IPR000014">
    <property type="entry name" value="PAS"/>
</dbReference>
<dbReference type="PROSITE" id="PS50045">
    <property type="entry name" value="SIGMA54_INTERACT_4"/>
    <property type="match status" value="1"/>
</dbReference>
<sequence length="598" mass="67830">MLQDIISRQDEIVQKGDNPIFKDWMLSNPYYLRANHSVKQAAFILNETDADWAPVVNDDMNPIGIITAKLLLESILYEKKDELIKNCMNNEGFAAVNHEDSVLDIHKFSFNYFFVVDDHYKLIGTVIRNDLLNKLSDFIQEIDQLEHTASILAEVMNSAYEGVAVVDKEGIIVQFNESYSRFIGIDKEDALGCYVQEVIENTNLHNTVKTGLPERGAIQYIQGQPMIVHRIPLWKKDKVVGAIGMIVFEGVSELYQILDKINSDKLKIGKNDDLLSTGSSKDSALLTTLDQIIGVSDRTVEVKRIARKAAKTDVTILITGESGTGKGLYARGIHQLSSFSSGPFINVDCGAIPENLIESELFGYEEGAFTGAKKGGKQGKFELAQNGTLFLDEIGEMSLTMQTKLLRLLEDKEFERVGGTQKYKVQTRIIAATNRNLWKMVEERKFREDLFYRLNVVEIQIPSLRERMADVPSLVSNFLESMCHKYHIPLKEFSSEAMSVFVHYPWRGNVRELINVIERLVVLTDNDTITLKHLPEYMQDIVESKNGILKQRQAYSDNNERELIQSLLNESNGNKTETARKLGIHRTTLYQRMTKLGL</sequence>
<dbReference type="PANTHER" id="PTHR32071">
    <property type="entry name" value="TRANSCRIPTIONAL REGULATORY PROTEIN"/>
    <property type="match status" value="1"/>
</dbReference>
<evidence type="ECO:0000256" key="1">
    <source>
        <dbReference type="ARBA" id="ARBA00022741"/>
    </source>
</evidence>
<reference evidence="10" key="1">
    <citation type="journal article" date="2019" name="Int. J. Syst. Evol. Microbiol.">
        <title>The Global Catalogue of Microorganisms (GCM) 10K type strain sequencing project: providing services to taxonomists for standard genome sequencing and annotation.</title>
        <authorList>
            <consortium name="The Broad Institute Genomics Platform"/>
            <consortium name="The Broad Institute Genome Sequencing Center for Infectious Disease"/>
            <person name="Wu L."/>
            <person name="Ma J."/>
        </authorList>
    </citation>
    <scope>NUCLEOTIDE SEQUENCE [LARGE SCALE GENOMIC DNA]</scope>
    <source>
        <strain evidence="10">CCUG 54822</strain>
    </source>
</reference>
<dbReference type="PROSITE" id="PS00675">
    <property type="entry name" value="SIGMA54_INTERACT_1"/>
    <property type="match status" value="1"/>
</dbReference>
<dbReference type="SUPFAM" id="SSF52540">
    <property type="entry name" value="P-loop containing nucleoside triphosphate hydrolases"/>
    <property type="match status" value="1"/>
</dbReference>
<dbReference type="PANTHER" id="PTHR32071:SF57">
    <property type="entry name" value="C4-DICARBOXYLATE TRANSPORT TRANSCRIPTIONAL REGULATORY PROTEIN DCTD"/>
    <property type="match status" value="1"/>
</dbReference>
<dbReference type="EMBL" id="JBHTNH010000026">
    <property type="protein sequence ID" value="MFD1362455.1"/>
    <property type="molecule type" value="Genomic_DNA"/>
</dbReference>
<evidence type="ECO:0000313" key="9">
    <source>
        <dbReference type="EMBL" id="MFD1362455.1"/>
    </source>
</evidence>
<dbReference type="Gene3D" id="3.30.450.20">
    <property type="entry name" value="PAS domain"/>
    <property type="match status" value="1"/>
</dbReference>
<feature type="domain" description="PAS" evidence="7">
    <location>
        <begin position="148"/>
        <end position="192"/>
    </location>
</feature>
<dbReference type="PROSITE" id="PS00676">
    <property type="entry name" value="SIGMA54_INTERACT_2"/>
    <property type="match status" value="1"/>
</dbReference>
<evidence type="ECO:0000256" key="3">
    <source>
        <dbReference type="ARBA" id="ARBA00023015"/>
    </source>
</evidence>
<dbReference type="InterPro" id="IPR002197">
    <property type="entry name" value="HTH_Fis"/>
</dbReference>
<evidence type="ECO:0000259" key="7">
    <source>
        <dbReference type="PROSITE" id="PS50112"/>
    </source>
</evidence>
<dbReference type="CDD" id="cd00130">
    <property type="entry name" value="PAS"/>
    <property type="match status" value="1"/>
</dbReference>
<dbReference type="InterPro" id="IPR058031">
    <property type="entry name" value="AAA_lid_NorR"/>
</dbReference>
<dbReference type="PROSITE" id="PS50112">
    <property type="entry name" value="PAS"/>
    <property type="match status" value="1"/>
</dbReference>
<dbReference type="Gene3D" id="1.10.10.60">
    <property type="entry name" value="Homeodomain-like"/>
    <property type="match status" value="1"/>
</dbReference>
<proteinExistence type="predicted"/>
<dbReference type="SUPFAM" id="SSF55785">
    <property type="entry name" value="PYP-like sensor domain (PAS domain)"/>
    <property type="match status" value="1"/>
</dbReference>
<comment type="caution">
    <text evidence="9">The sequence shown here is derived from an EMBL/GenBank/DDBJ whole genome shotgun (WGS) entry which is preliminary data.</text>
</comment>
<dbReference type="Gene3D" id="3.10.580.10">
    <property type="entry name" value="CBS-domain"/>
    <property type="match status" value="1"/>
</dbReference>
<dbReference type="CDD" id="cd02205">
    <property type="entry name" value="CBS_pair_SF"/>
    <property type="match status" value="1"/>
</dbReference>